<reference evidence="14" key="1">
    <citation type="submission" date="2025-08" db="UniProtKB">
        <authorList>
            <consortium name="RefSeq"/>
        </authorList>
    </citation>
    <scope>IDENTIFICATION</scope>
    <source>
        <tissue evidence="14">Gonads</tissue>
    </source>
</reference>
<keyword evidence="2" id="KW-0813">Transport</keyword>
<keyword evidence="3 11" id="KW-0812">Transmembrane</keyword>
<keyword evidence="5 11" id="KW-1133">Transmembrane helix</keyword>
<dbReference type="GO" id="GO:1902495">
    <property type="term" value="C:transmembrane transporter complex"/>
    <property type="evidence" value="ECO:0007669"/>
    <property type="project" value="TreeGrafter"/>
</dbReference>
<feature type="transmembrane region" description="Helical" evidence="11">
    <location>
        <begin position="34"/>
        <end position="53"/>
    </location>
</feature>
<dbReference type="GO" id="GO:0005216">
    <property type="term" value="F:monoatomic ion channel activity"/>
    <property type="evidence" value="ECO:0007669"/>
    <property type="project" value="InterPro"/>
</dbReference>
<dbReference type="Pfam" id="PF00520">
    <property type="entry name" value="Ion_trans"/>
    <property type="match status" value="1"/>
</dbReference>
<name>A0A6J2YNP0_SITOR</name>
<evidence type="ECO:0000256" key="5">
    <source>
        <dbReference type="ARBA" id="ARBA00022989"/>
    </source>
</evidence>
<dbReference type="PANTHER" id="PTHR47143:SF4">
    <property type="entry name" value="TRANSIENT RECEPTOR POTENTIAL CATION CHANNEL PROTEIN PAINLESS"/>
    <property type="match status" value="1"/>
</dbReference>
<dbReference type="OrthoDB" id="2157354at2759"/>
<sequence>MRMYMSTSTRLKHLIRHPVIATFLLRKWENWNNIFLMNITVYSMFFVAIILYFCFKDYKPMRVITLFFSLAVLLLREGYEYIATKTSYLQRYDNLLELLISFILAVMVVLEFIYDSKIQFSSIVILLAAFELMMVFSIAPNCSTNMAIFSTVLVNYFIFLLWYSVLLIAFTISLYFLFEYQNTSFVNFTESLFKIIIMMTGELDAGNINFDMHPLIGKIIFVLFIFMIPIVLLNLLNGLAISDIQIIKQNAELTGYATLAYNIQIAETLIYKYKINWIKKVFFKEVKPIFDKENKPYQLIVNENKGSNDNQSKHYRWKFWKERVGIEIMELFQIENEKQGLNIDIIDIRKTLSEILSVLKPPFQNSCNLGERPTLQDGSQGPVHEPDPQAGPSGVCD</sequence>
<organism evidence="13 14">
    <name type="scientific">Sitophilus oryzae</name>
    <name type="common">Rice weevil</name>
    <name type="synonym">Curculio oryzae</name>
    <dbReference type="NCBI Taxonomy" id="7048"/>
    <lineage>
        <taxon>Eukaryota</taxon>
        <taxon>Metazoa</taxon>
        <taxon>Ecdysozoa</taxon>
        <taxon>Arthropoda</taxon>
        <taxon>Hexapoda</taxon>
        <taxon>Insecta</taxon>
        <taxon>Pterygota</taxon>
        <taxon>Neoptera</taxon>
        <taxon>Endopterygota</taxon>
        <taxon>Coleoptera</taxon>
        <taxon>Polyphaga</taxon>
        <taxon>Cucujiformia</taxon>
        <taxon>Curculionidae</taxon>
        <taxon>Dryophthorinae</taxon>
        <taxon>Sitophilus</taxon>
    </lineage>
</organism>
<dbReference type="AlphaFoldDB" id="A0A6J2YNP0"/>
<evidence type="ECO:0000256" key="2">
    <source>
        <dbReference type="ARBA" id="ARBA00022448"/>
    </source>
</evidence>
<dbReference type="KEGG" id="soy:115889702"/>
<evidence type="ECO:0000256" key="6">
    <source>
        <dbReference type="ARBA" id="ARBA00023043"/>
    </source>
</evidence>
<keyword evidence="6" id="KW-0040">ANK repeat</keyword>
<evidence type="ECO:0000256" key="10">
    <source>
        <dbReference type="SAM" id="MobiDB-lite"/>
    </source>
</evidence>
<dbReference type="PANTHER" id="PTHR47143">
    <property type="entry name" value="TRANSIENT RECEPTOR POTENTIAL CATION CHANNEL PROTEIN PAINLESS"/>
    <property type="match status" value="1"/>
</dbReference>
<evidence type="ECO:0000313" key="13">
    <source>
        <dbReference type="Proteomes" id="UP000504635"/>
    </source>
</evidence>
<keyword evidence="8 11" id="KW-0472">Membrane</keyword>
<dbReference type="RefSeq" id="XP_030765623.1">
    <property type="nucleotide sequence ID" value="XM_030909763.1"/>
</dbReference>
<feature type="transmembrane region" description="Helical" evidence="11">
    <location>
        <begin position="219"/>
        <end position="240"/>
    </location>
</feature>
<evidence type="ECO:0000313" key="14">
    <source>
        <dbReference type="RefSeq" id="XP_030765623.1"/>
    </source>
</evidence>
<feature type="domain" description="Ion transport" evidence="12">
    <location>
        <begin position="31"/>
        <end position="251"/>
    </location>
</feature>
<dbReference type="InterPro" id="IPR005821">
    <property type="entry name" value="Ion_trans_dom"/>
</dbReference>
<evidence type="ECO:0000259" key="12">
    <source>
        <dbReference type="Pfam" id="PF00520"/>
    </source>
</evidence>
<feature type="region of interest" description="Disordered" evidence="10">
    <location>
        <begin position="367"/>
        <end position="397"/>
    </location>
</feature>
<accession>A0A6J2YNP0</accession>
<proteinExistence type="predicted"/>
<comment type="subcellular location">
    <subcellularLocation>
        <location evidence="1">Membrane</location>
        <topology evidence="1">Multi-pass membrane protein</topology>
    </subcellularLocation>
</comment>
<keyword evidence="7" id="KW-0406">Ion transport</keyword>
<dbReference type="InParanoid" id="A0A6J2YNP0"/>
<dbReference type="Proteomes" id="UP000504635">
    <property type="component" value="Unplaced"/>
</dbReference>
<gene>
    <name evidence="14" type="primary">LOC115889702</name>
</gene>
<feature type="transmembrane region" description="Helical" evidence="11">
    <location>
        <begin position="152"/>
        <end position="178"/>
    </location>
</feature>
<protein>
    <submittedName>
        <fullName evidence="14">Transient receptor potential cation channel protein painless-like</fullName>
    </submittedName>
</protein>
<keyword evidence="13" id="KW-1185">Reference proteome</keyword>
<evidence type="ECO:0000256" key="11">
    <source>
        <dbReference type="SAM" id="Phobius"/>
    </source>
</evidence>
<evidence type="ECO:0000256" key="4">
    <source>
        <dbReference type="ARBA" id="ARBA00022737"/>
    </source>
</evidence>
<feature type="transmembrane region" description="Helical" evidence="11">
    <location>
        <begin position="59"/>
        <end position="75"/>
    </location>
</feature>
<evidence type="ECO:0000256" key="8">
    <source>
        <dbReference type="ARBA" id="ARBA00023136"/>
    </source>
</evidence>
<dbReference type="InterPro" id="IPR052076">
    <property type="entry name" value="TRP_cation_channel"/>
</dbReference>
<keyword evidence="4" id="KW-0677">Repeat</keyword>
<evidence type="ECO:0000256" key="3">
    <source>
        <dbReference type="ARBA" id="ARBA00022692"/>
    </source>
</evidence>
<evidence type="ECO:0000256" key="1">
    <source>
        <dbReference type="ARBA" id="ARBA00004141"/>
    </source>
</evidence>
<feature type="transmembrane region" description="Helical" evidence="11">
    <location>
        <begin position="120"/>
        <end position="140"/>
    </location>
</feature>
<evidence type="ECO:0000256" key="9">
    <source>
        <dbReference type="ARBA" id="ARBA00023303"/>
    </source>
</evidence>
<evidence type="ECO:0000256" key="7">
    <source>
        <dbReference type="ARBA" id="ARBA00023065"/>
    </source>
</evidence>
<feature type="transmembrane region" description="Helical" evidence="11">
    <location>
        <begin position="95"/>
        <end position="114"/>
    </location>
</feature>
<dbReference type="GeneID" id="115889702"/>
<keyword evidence="9" id="KW-0407">Ion channel</keyword>